<accession>A0A2P1PZV6</accession>
<keyword evidence="1" id="KW-0732">Signal</keyword>
<dbReference type="AlphaFoldDB" id="A0A2P1PZV6"/>
<evidence type="ECO:0000256" key="1">
    <source>
        <dbReference type="SAM" id="SignalP"/>
    </source>
</evidence>
<sequence>MTTGWKAFSVLWPLLVASCAFLGNSMRAADPQPKIAVVDRDAIALALADKLGAEAAIRETDHIAERLASQGFVVLDQRYVLHAPSESVVRP</sequence>
<keyword evidence="3" id="KW-1185">Reference proteome</keyword>
<evidence type="ECO:0000313" key="2">
    <source>
        <dbReference type="EMBL" id="AVQ00381.1"/>
    </source>
</evidence>
<dbReference type="Proteomes" id="UP000241074">
    <property type="component" value="Plasmid unnamed"/>
</dbReference>
<geneLocation type="plasmid" evidence="2">
    <name>unnamed</name>
</geneLocation>
<dbReference type="KEGG" id="xba:C7S18_24085"/>
<reference evidence="2 3" key="1">
    <citation type="submission" date="2018-03" db="EMBL/GenBank/DDBJ databases">
        <title>Ahniella affigens gen. nov., sp. nov., a gammaproteobacterium isolated from sandy soil near a stream.</title>
        <authorList>
            <person name="Ko Y."/>
            <person name="Kim J.-H."/>
        </authorList>
    </citation>
    <scope>NUCLEOTIDE SEQUENCE [LARGE SCALE GENOMIC DNA]</scope>
    <source>
        <strain evidence="2 3">D13</strain>
        <plasmid evidence="3">Plasmid unnamed</plasmid>
    </source>
</reference>
<dbReference type="RefSeq" id="WP_106894298.1">
    <property type="nucleotide sequence ID" value="NZ_CP027861.1"/>
</dbReference>
<evidence type="ECO:0000313" key="3">
    <source>
        <dbReference type="Proteomes" id="UP000241074"/>
    </source>
</evidence>
<proteinExistence type="predicted"/>
<organism evidence="2 3">
    <name type="scientific">Ahniella affigens</name>
    <dbReference type="NCBI Taxonomy" id="2021234"/>
    <lineage>
        <taxon>Bacteria</taxon>
        <taxon>Pseudomonadati</taxon>
        <taxon>Pseudomonadota</taxon>
        <taxon>Gammaproteobacteria</taxon>
        <taxon>Lysobacterales</taxon>
        <taxon>Rhodanobacteraceae</taxon>
        <taxon>Ahniella</taxon>
    </lineage>
</organism>
<name>A0A2P1PZV6_9GAMM</name>
<keyword evidence="2" id="KW-0614">Plasmid</keyword>
<feature type="signal peptide" evidence="1">
    <location>
        <begin position="1"/>
        <end position="28"/>
    </location>
</feature>
<protein>
    <submittedName>
        <fullName evidence="2">Uncharacterized protein</fullName>
    </submittedName>
</protein>
<dbReference type="PROSITE" id="PS51257">
    <property type="entry name" value="PROKAR_LIPOPROTEIN"/>
    <property type="match status" value="1"/>
</dbReference>
<feature type="chain" id="PRO_5015112582" evidence="1">
    <location>
        <begin position="29"/>
        <end position="91"/>
    </location>
</feature>
<dbReference type="EMBL" id="CP027861">
    <property type="protein sequence ID" value="AVQ00381.1"/>
    <property type="molecule type" value="Genomic_DNA"/>
</dbReference>
<reference evidence="2 3" key="2">
    <citation type="submission" date="2018-03" db="EMBL/GenBank/DDBJ databases">
        <authorList>
            <person name="Keele B.F."/>
        </authorList>
    </citation>
    <scope>NUCLEOTIDE SEQUENCE [LARGE SCALE GENOMIC DNA]</scope>
    <source>
        <strain evidence="2 3">D13</strain>
        <plasmid evidence="3">Plasmid unnamed</plasmid>
    </source>
</reference>
<gene>
    <name evidence="2" type="ORF">C7S18_24085</name>
</gene>